<feature type="domain" description="Alanine racemase N-terminal" evidence="1">
    <location>
        <begin position="86"/>
        <end position="260"/>
    </location>
</feature>
<dbReference type="GO" id="GO:0036088">
    <property type="term" value="P:D-serine catabolic process"/>
    <property type="evidence" value="ECO:0007669"/>
    <property type="project" value="TreeGrafter"/>
</dbReference>
<keyword evidence="3" id="KW-1185">Reference proteome</keyword>
<organism evidence="2 3">
    <name type="scientific">Phototrophicus methaneseepsis</name>
    <dbReference type="NCBI Taxonomy" id="2710758"/>
    <lineage>
        <taxon>Bacteria</taxon>
        <taxon>Bacillati</taxon>
        <taxon>Chloroflexota</taxon>
        <taxon>Candidatus Thermofontia</taxon>
        <taxon>Phototrophicales</taxon>
        <taxon>Phototrophicaceae</taxon>
        <taxon>Phototrophicus</taxon>
    </lineage>
</organism>
<protein>
    <submittedName>
        <fullName evidence="2">Amino acid deaminase/aldolase</fullName>
    </submittedName>
</protein>
<dbReference type="Gene3D" id="3.20.20.10">
    <property type="entry name" value="Alanine racemase"/>
    <property type="match status" value="1"/>
</dbReference>
<dbReference type="KEGG" id="pmet:G4Y79_05920"/>
<sequence length="460" mass="50480">MPQDKPNDILSTSEGADITPEAVLTETIEAAHNNHTVRNTLAAAAVIGGAVVTYQTIRQARRHWPSRRYSDYKKLFAGRELPFAYVDLDALNANIETILQSVGAKSIRINSKSIRSVALLKYIQAANPRFSGILCYSAPEAVYLAEQGLDDLLIAHPTWNEAHIEAVANMVRRGKLITLMVDSFEHVHRLEEIAERLGVTLPICLDLDVSSDYPGGRFGVWHSPIRSVRHAISIIDAVEHSNNVYLDGIRGYEAQIADIPDNVPGRFFNNLRLRILKRQSMREVMTTRAEVVAVLQTSGILLRFINGGGSGSLKATAKDPVISEVSVGGAFFAPHLLDHYKDASYQPAAGFALEIVRRAAHDIYTCLGGGYVASGNAHKDKLPKPYLPDGALLLDVEGVGEVQTPIRYIGSERLHLGDPIFMRHAKAGELCEHFNTLLLVSDGEIVDEVTTYRGDGQAFL</sequence>
<dbReference type="InterPro" id="IPR051466">
    <property type="entry name" value="D-amino_acid_metab_enzyme"/>
</dbReference>
<proteinExistence type="predicted"/>
<accession>A0A7S8EBP8</accession>
<dbReference type="EMBL" id="CP062983">
    <property type="protein sequence ID" value="QPC83914.1"/>
    <property type="molecule type" value="Genomic_DNA"/>
</dbReference>
<evidence type="ECO:0000313" key="3">
    <source>
        <dbReference type="Proteomes" id="UP000594468"/>
    </source>
</evidence>
<dbReference type="GO" id="GO:0008721">
    <property type="term" value="F:D-serine ammonia-lyase activity"/>
    <property type="evidence" value="ECO:0007669"/>
    <property type="project" value="TreeGrafter"/>
</dbReference>
<evidence type="ECO:0000313" key="2">
    <source>
        <dbReference type="EMBL" id="QPC83914.1"/>
    </source>
</evidence>
<dbReference type="InterPro" id="IPR029066">
    <property type="entry name" value="PLP-binding_barrel"/>
</dbReference>
<dbReference type="CDD" id="cd06813">
    <property type="entry name" value="PLPDE_III_DSD_D-TA_like_2"/>
    <property type="match status" value="1"/>
</dbReference>
<dbReference type="InterPro" id="IPR001608">
    <property type="entry name" value="Ala_racemase_N"/>
</dbReference>
<dbReference type="SUPFAM" id="SSF51419">
    <property type="entry name" value="PLP-binding barrel"/>
    <property type="match status" value="1"/>
</dbReference>
<name>A0A7S8EBP8_9CHLR</name>
<dbReference type="PANTHER" id="PTHR28004:SF2">
    <property type="entry name" value="D-SERINE DEHYDRATASE"/>
    <property type="match status" value="1"/>
</dbReference>
<reference evidence="2 3" key="1">
    <citation type="submission" date="2020-02" db="EMBL/GenBank/DDBJ databases">
        <authorList>
            <person name="Zheng R.K."/>
            <person name="Sun C.M."/>
        </authorList>
    </citation>
    <scope>NUCLEOTIDE SEQUENCE [LARGE SCALE GENOMIC DNA]</scope>
    <source>
        <strain evidence="3">rifampicinis</strain>
    </source>
</reference>
<dbReference type="Pfam" id="PF01168">
    <property type="entry name" value="Ala_racemase_N"/>
    <property type="match status" value="1"/>
</dbReference>
<gene>
    <name evidence="2" type="ORF">G4Y79_05920</name>
</gene>
<dbReference type="RefSeq" id="WP_195171978.1">
    <property type="nucleotide sequence ID" value="NZ_CP062983.1"/>
</dbReference>
<dbReference type="AlphaFoldDB" id="A0A7S8EBP8"/>
<dbReference type="Proteomes" id="UP000594468">
    <property type="component" value="Chromosome"/>
</dbReference>
<dbReference type="PANTHER" id="PTHR28004">
    <property type="entry name" value="ZGC:162816-RELATED"/>
    <property type="match status" value="1"/>
</dbReference>
<evidence type="ECO:0000259" key="1">
    <source>
        <dbReference type="Pfam" id="PF01168"/>
    </source>
</evidence>